<keyword evidence="3" id="KW-1185">Reference proteome</keyword>
<dbReference type="Proteomes" id="UP001213000">
    <property type="component" value="Unassembled WGS sequence"/>
</dbReference>
<dbReference type="AlphaFoldDB" id="A0AAD5YLR7"/>
<feature type="region of interest" description="Disordered" evidence="1">
    <location>
        <begin position="205"/>
        <end position="266"/>
    </location>
</feature>
<feature type="region of interest" description="Disordered" evidence="1">
    <location>
        <begin position="84"/>
        <end position="179"/>
    </location>
</feature>
<feature type="compositionally biased region" description="Pro residues" evidence="1">
    <location>
        <begin position="128"/>
        <end position="147"/>
    </location>
</feature>
<feature type="compositionally biased region" description="Polar residues" evidence="1">
    <location>
        <begin position="84"/>
        <end position="93"/>
    </location>
</feature>
<dbReference type="EMBL" id="JANIEX010001189">
    <property type="protein sequence ID" value="KAJ3560343.1"/>
    <property type="molecule type" value="Genomic_DNA"/>
</dbReference>
<name>A0AAD5YLR7_9AGAR</name>
<gene>
    <name evidence="2" type="ORF">NP233_g10900</name>
</gene>
<feature type="compositionally biased region" description="Basic and acidic residues" evidence="1">
    <location>
        <begin position="164"/>
        <end position="179"/>
    </location>
</feature>
<evidence type="ECO:0000313" key="3">
    <source>
        <dbReference type="Proteomes" id="UP001213000"/>
    </source>
</evidence>
<feature type="region of interest" description="Disordered" evidence="1">
    <location>
        <begin position="1"/>
        <end position="28"/>
    </location>
</feature>
<protein>
    <submittedName>
        <fullName evidence="2">Uncharacterized protein</fullName>
    </submittedName>
</protein>
<sequence length="266" mass="28693">MRTCSQTGSTSGNSAPTNPPTSNVLSSTSSDIQILLNWGNTPQGEAYLEAHPTGGQAEFLEVARRKLAACELAACELAAQQTSVAQSDSGNRPQTPPSTQPVAGPSTNIDPPPQTKRHFYMDLTADSPDPPIEPAVPNTPCPPPPVAAPRRHAAKSTESNTADDSAKHRDCDNQPVRVEMHNRADTRVVLTAANVSLEITHFKLETPTKNKKRKAPANDSDEDIENRPVDRKGKQHAKQKRAHYTADDSPTPRGRSRSMRSAEGLD</sequence>
<accession>A0AAD5YLR7</accession>
<evidence type="ECO:0000313" key="2">
    <source>
        <dbReference type="EMBL" id="KAJ3560343.1"/>
    </source>
</evidence>
<organism evidence="2 3">
    <name type="scientific">Leucocoprinus birnbaumii</name>
    <dbReference type="NCBI Taxonomy" id="56174"/>
    <lineage>
        <taxon>Eukaryota</taxon>
        <taxon>Fungi</taxon>
        <taxon>Dikarya</taxon>
        <taxon>Basidiomycota</taxon>
        <taxon>Agaricomycotina</taxon>
        <taxon>Agaricomycetes</taxon>
        <taxon>Agaricomycetidae</taxon>
        <taxon>Agaricales</taxon>
        <taxon>Agaricineae</taxon>
        <taxon>Agaricaceae</taxon>
        <taxon>Leucocoprinus</taxon>
    </lineage>
</organism>
<proteinExistence type="predicted"/>
<reference evidence="2" key="1">
    <citation type="submission" date="2022-07" db="EMBL/GenBank/DDBJ databases">
        <title>Genome Sequence of Leucocoprinus birnbaumii.</title>
        <authorList>
            <person name="Buettner E."/>
        </authorList>
    </citation>
    <scope>NUCLEOTIDE SEQUENCE</scope>
    <source>
        <strain evidence="2">VT141</strain>
    </source>
</reference>
<comment type="caution">
    <text evidence="2">The sequence shown here is derived from an EMBL/GenBank/DDBJ whole genome shotgun (WGS) entry which is preliminary data.</text>
</comment>
<evidence type="ECO:0000256" key="1">
    <source>
        <dbReference type="SAM" id="MobiDB-lite"/>
    </source>
</evidence>
<feature type="compositionally biased region" description="Basic residues" evidence="1">
    <location>
        <begin position="233"/>
        <end position="243"/>
    </location>
</feature>